<dbReference type="EMBL" id="JADYXP020000017">
    <property type="protein sequence ID" value="KAL0107081.1"/>
    <property type="molecule type" value="Genomic_DNA"/>
</dbReference>
<name>A0AAW2EXE8_9HYME</name>
<dbReference type="AlphaFoldDB" id="A0AAW2EXE8"/>
<evidence type="ECO:0000313" key="1">
    <source>
        <dbReference type="EMBL" id="KAL0107081.1"/>
    </source>
</evidence>
<reference evidence="1 2" key="1">
    <citation type="submission" date="2023-03" db="EMBL/GenBank/DDBJ databases">
        <title>High recombination rates correlate with genetic variation in Cardiocondyla obscurior ants.</title>
        <authorList>
            <person name="Errbii M."/>
        </authorList>
    </citation>
    <scope>NUCLEOTIDE SEQUENCE [LARGE SCALE GENOMIC DNA]</scope>
    <source>
        <strain evidence="1">Alpha-2009</strain>
        <tissue evidence="1">Whole body</tissue>
    </source>
</reference>
<evidence type="ECO:0008006" key="3">
    <source>
        <dbReference type="Google" id="ProtNLM"/>
    </source>
</evidence>
<sequence length="107" mass="12836">MNVFRWVSIFGAPFGCRRSSSPSRKRHACSRRRRQRRRRCSTADLDHHRTTMVGYGRPCGRHFRAPSPFRWLAPDRERERERRRSDCRSRLGTCPSRHAILREEKDV</sequence>
<protein>
    <recommendedName>
        <fullName evidence="3">Secreted protein</fullName>
    </recommendedName>
</protein>
<comment type="caution">
    <text evidence="1">The sequence shown here is derived from an EMBL/GenBank/DDBJ whole genome shotgun (WGS) entry which is preliminary data.</text>
</comment>
<organism evidence="1 2">
    <name type="scientific">Cardiocondyla obscurior</name>
    <dbReference type="NCBI Taxonomy" id="286306"/>
    <lineage>
        <taxon>Eukaryota</taxon>
        <taxon>Metazoa</taxon>
        <taxon>Ecdysozoa</taxon>
        <taxon>Arthropoda</taxon>
        <taxon>Hexapoda</taxon>
        <taxon>Insecta</taxon>
        <taxon>Pterygota</taxon>
        <taxon>Neoptera</taxon>
        <taxon>Endopterygota</taxon>
        <taxon>Hymenoptera</taxon>
        <taxon>Apocrita</taxon>
        <taxon>Aculeata</taxon>
        <taxon>Formicoidea</taxon>
        <taxon>Formicidae</taxon>
        <taxon>Myrmicinae</taxon>
        <taxon>Cardiocondyla</taxon>
    </lineage>
</organism>
<proteinExistence type="predicted"/>
<dbReference type="Proteomes" id="UP001430953">
    <property type="component" value="Unassembled WGS sequence"/>
</dbReference>
<accession>A0AAW2EXE8</accession>
<keyword evidence="2" id="KW-1185">Reference proteome</keyword>
<gene>
    <name evidence="1" type="ORF">PUN28_015549</name>
</gene>
<evidence type="ECO:0000313" key="2">
    <source>
        <dbReference type="Proteomes" id="UP001430953"/>
    </source>
</evidence>